<dbReference type="AlphaFoldDB" id="A0A4P9VZ11"/>
<dbReference type="PANTHER" id="PTHR24223:SF443">
    <property type="entry name" value="MULTIDRUG-RESISTANCE LIKE PROTEIN 1, ISOFORM I"/>
    <property type="match status" value="1"/>
</dbReference>
<dbReference type="InterPro" id="IPR003439">
    <property type="entry name" value="ABC_transporter-like_ATP-bd"/>
</dbReference>
<evidence type="ECO:0000256" key="8">
    <source>
        <dbReference type="ARBA" id="ARBA00023136"/>
    </source>
</evidence>
<dbReference type="GO" id="GO:0016887">
    <property type="term" value="F:ATP hydrolysis activity"/>
    <property type="evidence" value="ECO:0007669"/>
    <property type="project" value="InterPro"/>
</dbReference>
<feature type="non-terminal residue" evidence="12">
    <location>
        <position position="1"/>
    </location>
</feature>
<keyword evidence="5" id="KW-0547">Nucleotide-binding</keyword>
<feature type="transmembrane region" description="Helical" evidence="10">
    <location>
        <begin position="326"/>
        <end position="348"/>
    </location>
</feature>
<evidence type="ECO:0000256" key="3">
    <source>
        <dbReference type="ARBA" id="ARBA00022692"/>
    </source>
</evidence>
<evidence type="ECO:0000256" key="7">
    <source>
        <dbReference type="ARBA" id="ARBA00022989"/>
    </source>
</evidence>
<dbReference type="EMBL" id="ML001078">
    <property type="protein sequence ID" value="RKO83578.1"/>
    <property type="molecule type" value="Genomic_DNA"/>
</dbReference>
<dbReference type="InterPro" id="IPR050173">
    <property type="entry name" value="ABC_transporter_C-like"/>
</dbReference>
<feature type="non-terminal residue" evidence="12">
    <location>
        <position position="370"/>
    </location>
</feature>
<accession>A0A4P9VZ11</accession>
<feature type="domain" description="ABC transmembrane type-1" evidence="11">
    <location>
        <begin position="1"/>
        <end position="132"/>
    </location>
</feature>
<dbReference type="Gene3D" id="3.40.50.300">
    <property type="entry name" value="P-loop containing nucleotide triphosphate hydrolases"/>
    <property type="match status" value="1"/>
</dbReference>
<evidence type="ECO:0000256" key="9">
    <source>
        <dbReference type="SAM" id="MobiDB-lite"/>
    </source>
</evidence>
<dbReference type="SUPFAM" id="SSF52540">
    <property type="entry name" value="P-loop containing nucleoside triphosphate hydrolases"/>
    <property type="match status" value="1"/>
</dbReference>
<dbReference type="InterPro" id="IPR036640">
    <property type="entry name" value="ABC1_TM_sf"/>
</dbReference>
<feature type="compositionally biased region" description="Polar residues" evidence="9">
    <location>
        <begin position="270"/>
        <end position="282"/>
    </location>
</feature>
<evidence type="ECO:0000256" key="2">
    <source>
        <dbReference type="ARBA" id="ARBA00022448"/>
    </source>
</evidence>
<feature type="region of interest" description="Disordered" evidence="9">
    <location>
        <begin position="231"/>
        <end position="300"/>
    </location>
</feature>
<protein>
    <recommendedName>
        <fullName evidence="11">ABC transmembrane type-1 domain-containing protein</fullName>
    </recommendedName>
</protein>
<name>A0A4P9VZ11_9FUNG</name>
<keyword evidence="2" id="KW-0813">Transport</keyword>
<keyword evidence="13" id="KW-1185">Reference proteome</keyword>
<evidence type="ECO:0000256" key="5">
    <source>
        <dbReference type="ARBA" id="ARBA00022741"/>
    </source>
</evidence>
<evidence type="ECO:0000256" key="1">
    <source>
        <dbReference type="ARBA" id="ARBA00004127"/>
    </source>
</evidence>
<evidence type="ECO:0000256" key="10">
    <source>
        <dbReference type="SAM" id="Phobius"/>
    </source>
</evidence>
<keyword evidence="4" id="KW-0677">Repeat</keyword>
<feature type="transmembrane region" description="Helical" evidence="10">
    <location>
        <begin position="113"/>
        <end position="137"/>
    </location>
</feature>
<keyword evidence="8 10" id="KW-0472">Membrane</keyword>
<dbReference type="OrthoDB" id="2147867at2759"/>
<dbReference type="InterPro" id="IPR011527">
    <property type="entry name" value="ABC1_TM_dom"/>
</dbReference>
<keyword evidence="3 10" id="KW-0812">Transmembrane</keyword>
<keyword evidence="7 10" id="KW-1133">Transmembrane helix</keyword>
<dbReference type="GO" id="GO:0000329">
    <property type="term" value="C:fungal-type vacuole membrane"/>
    <property type="evidence" value="ECO:0007669"/>
    <property type="project" value="UniProtKB-ARBA"/>
</dbReference>
<evidence type="ECO:0000313" key="13">
    <source>
        <dbReference type="Proteomes" id="UP000269721"/>
    </source>
</evidence>
<dbReference type="PROSITE" id="PS50929">
    <property type="entry name" value="ABC_TM1F"/>
    <property type="match status" value="1"/>
</dbReference>
<sequence>LQAGLGKIFEKLYKRKMACSDTRINLVDESLGSILLLKLYGWDRIFRNRIGKAREAELTNLRSLGVYKGFNALVTAVTPLIVALVSFAIYSGIHSDDGQSLDANKIFVSFNLFELISQPITMIGSIFGMGTGAWASLKRLEKFLLLEEVDTNAVVHTEEKGNDANAIVIKNGTFKWEKDSSENILEDIGVTIPKGSLTAVVGRVGQGKSSFISALIGEMRRTTGEALVEEHLREKGTASPDTAAEPEDAKKNEEPASEDSSQTKEDETEAGSSSDANSSTGPVESADAPKSEPPTDGKLIVKEKVGTGRVAGSAYVAYVRAAGIQWIVVALVLLIASQAATVGTTLWLQHWTSDVADGTSHTSGYYLAVY</sequence>
<feature type="transmembrane region" description="Helical" evidence="10">
    <location>
        <begin position="70"/>
        <end position="93"/>
    </location>
</feature>
<dbReference type="Pfam" id="PF00005">
    <property type="entry name" value="ABC_tran"/>
    <property type="match status" value="1"/>
</dbReference>
<dbReference type="PANTHER" id="PTHR24223">
    <property type="entry name" value="ATP-BINDING CASSETTE SUB-FAMILY C"/>
    <property type="match status" value="1"/>
</dbReference>
<dbReference type="Proteomes" id="UP000269721">
    <property type="component" value="Unassembled WGS sequence"/>
</dbReference>
<comment type="subcellular location">
    <subcellularLocation>
        <location evidence="1">Endomembrane system</location>
        <topology evidence="1">Multi-pass membrane protein</topology>
    </subcellularLocation>
</comment>
<dbReference type="InterPro" id="IPR027417">
    <property type="entry name" value="P-loop_NTPase"/>
</dbReference>
<dbReference type="SUPFAM" id="SSF90123">
    <property type="entry name" value="ABC transporter transmembrane region"/>
    <property type="match status" value="1"/>
</dbReference>
<evidence type="ECO:0000256" key="4">
    <source>
        <dbReference type="ARBA" id="ARBA00022737"/>
    </source>
</evidence>
<reference evidence="13" key="1">
    <citation type="journal article" date="2018" name="Nat. Microbiol.">
        <title>Leveraging single-cell genomics to expand the fungal tree of life.</title>
        <authorList>
            <person name="Ahrendt S.R."/>
            <person name="Quandt C.A."/>
            <person name="Ciobanu D."/>
            <person name="Clum A."/>
            <person name="Salamov A."/>
            <person name="Andreopoulos B."/>
            <person name="Cheng J.F."/>
            <person name="Woyke T."/>
            <person name="Pelin A."/>
            <person name="Henrissat B."/>
            <person name="Reynolds N.K."/>
            <person name="Benny G.L."/>
            <person name="Smith M.E."/>
            <person name="James T.Y."/>
            <person name="Grigoriev I.V."/>
        </authorList>
    </citation>
    <scope>NUCLEOTIDE SEQUENCE [LARGE SCALE GENOMIC DNA]</scope>
</reference>
<evidence type="ECO:0000313" key="12">
    <source>
        <dbReference type="EMBL" id="RKO83578.1"/>
    </source>
</evidence>
<evidence type="ECO:0000256" key="6">
    <source>
        <dbReference type="ARBA" id="ARBA00022840"/>
    </source>
</evidence>
<dbReference type="GO" id="GO:0005524">
    <property type="term" value="F:ATP binding"/>
    <property type="evidence" value="ECO:0007669"/>
    <property type="project" value="UniProtKB-KW"/>
</dbReference>
<dbReference type="Gene3D" id="1.20.1560.10">
    <property type="entry name" value="ABC transporter type 1, transmembrane domain"/>
    <property type="match status" value="1"/>
</dbReference>
<dbReference type="GO" id="GO:0012505">
    <property type="term" value="C:endomembrane system"/>
    <property type="evidence" value="ECO:0007669"/>
    <property type="project" value="UniProtKB-SubCell"/>
</dbReference>
<proteinExistence type="predicted"/>
<feature type="compositionally biased region" description="Basic and acidic residues" evidence="9">
    <location>
        <begin position="287"/>
        <end position="300"/>
    </location>
</feature>
<organism evidence="12 13">
    <name type="scientific">Blyttiomyces helicus</name>
    <dbReference type="NCBI Taxonomy" id="388810"/>
    <lineage>
        <taxon>Eukaryota</taxon>
        <taxon>Fungi</taxon>
        <taxon>Fungi incertae sedis</taxon>
        <taxon>Chytridiomycota</taxon>
        <taxon>Chytridiomycota incertae sedis</taxon>
        <taxon>Chytridiomycetes</taxon>
        <taxon>Chytridiomycetes incertae sedis</taxon>
        <taxon>Blyttiomyces</taxon>
    </lineage>
</organism>
<dbReference type="GO" id="GO:0140359">
    <property type="term" value="F:ABC-type transporter activity"/>
    <property type="evidence" value="ECO:0007669"/>
    <property type="project" value="InterPro"/>
</dbReference>
<keyword evidence="6" id="KW-0067">ATP-binding</keyword>
<gene>
    <name evidence="12" type="ORF">BDK51DRAFT_33441</name>
</gene>
<evidence type="ECO:0000259" key="11">
    <source>
        <dbReference type="PROSITE" id="PS50929"/>
    </source>
</evidence>
<dbReference type="Pfam" id="PF00664">
    <property type="entry name" value="ABC_membrane"/>
    <property type="match status" value="1"/>
</dbReference>